<dbReference type="SUPFAM" id="SSF55729">
    <property type="entry name" value="Acyl-CoA N-acyltransferases (Nat)"/>
    <property type="match status" value="1"/>
</dbReference>
<dbReference type="STRING" id="1178482.AR456_12265"/>
<sequence>MAYTIHRIQRTDADDWLRLRNQLWEADDHQQEIEQFFRGELDEPLEVLIARDQQGRAAGHVELSIRTDIPGLEGVRTGYIEGLYIVTQHRGSGLTRQLLRASEEWAVAQGCEALATDRADRVIVYRRFGVTGY</sequence>
<dbReference type="EMBL" id="AVBC01000011">
    <property type="protein sequence ID" value="ERL53100.1"/>
    <property type="molecule type" value="Genomic_DNA"/>
</dbReference>
<evidence type="ECO:0000313" key="2">
    <source>
        <dbReference type="EMBL" id="ERL53100.1"/>
    </source>
</evidence>
<dbReference type="GO" id="GO:0016747">
    <property type="term" value="F:acyltransferase activity, transferring groups other than amino-acyl groups"/>
    <property type="evidence" value="ECO:0007669"/>
    <property type="project" value="InterPro"/>
</dbReference>
<dbReference type="Gene3D" id="3.40.630.30">
    <property type="match status" value="1"/>
</dbReference>
<proteinExistence type="predicted"/>
<gene>
    <name evidence="2" type="ORF">BJB45_17650</name>
</gene>
<dbReference type="PATRIC" id="fig|1178482.3.peg.139"/>
<dbReference type="OrthoDB" id="281808at2"/>
<feature type="domain" description="N-acetyltransferase" evidence="1">
    <location>
        <begin position="3"/>
        <end position="133"/>
    </location>
</feature>
<dbReference type="RefSeq" id="WP_021817082.1">
    <property type="nucleotide sequence ID" value="NZ_AVBC01000011.1"/>
</dbReference>
<protein>
    <recommendedName>
        <fullName evidence="1">N-acetyltransferase domain-containing protein</fullName>
    </recommendedName>
</protein>
<dbReference type="Proteomes" id="UP000019113">
    <property type="component" value="Unassembled WGS sequence"/>
</dbReference>
<dbReference type="Pfam" id="PF00583">
    <property type="entry name" value="Acetyltransf_1"/>
    <property type="match status" value="1"/>
</dbReference>
<comment type="caution">
    <text evidence="2">The sequence shown here is derived from an EMBL/GenBank/DDBJ whole genome shotgun (WGS) entry which is preliminary data.</text>
</comment>
<name>W1ND87_9GAMM</name>
<dbReference type="KEGG" id="hhu:AR456_12265"/>
<dbReference type="InterPro" id="IPR016181">
    <property type="entry name" value="Acyl_CoA_acyltransferase"/>
</dbReference>
<organism evidence="2 3">
    <name type="scientific">Halomonas huangheensis</name>
    <dbReference type="NCBI Taxonomy" id="1178482"/>
    <lineage>
        <taxon>Bacteria</taxon>
        <taxon>Pseudomonadati</taxon>
        <taxon>Pseudomonadota</taxon>
        <taxon>Gammaproteobacteria</taxon>
        <taxon>Oceanospirillales</taxon>
        <taxon>Halomonadaceae</taxon>
        <taxon>Halomonas</taxon>
    </lineage>
</organism>
<dbReference type="InterPro" id="IPR000182">
    <property type="entry name" value="GNAT_dom"/>
</dbReference>
<dbReference type="eggNOG" id="COG1670">
    <property type="taxonomic scope" value="Bacteria"/>
</dbReference>
<evidence type="ECO:0000313" key="3">
    <source>
        <dbReference type="Proteomes" id="UP000019113"/>
    </source>
</evidence>
<dbReference type="AlphaFoldDB" id="W1ND87"/>
<accession>W1ND87</accession>
<reference evidence="2 3" key="1">
    <citation type="submission" date="2013-08" db="EMBL/GenBank/DDBJ databases">
        <title>draft genome of Halomonas huanghegensis, strain BJGMM-B45T.</title>
        <authorList>
            <person name="Miao C."/>
            <person name="Wan Y."/>
            <person name="Jin W."/>
        </authorList>
    </citation>
    <scope>NUCLEOTIDE SEQUENCE [LARGE SCALE GENOMIC DNA]</scope>
    <source>
        <strain evidence="2 3">BJGMM-B45</strain>
    </source>
</reference>
<dbReference type="CDD" id="cd04301">
    <property type="entry name" value="NAT_SF"/>
    <property type="match status" value="1"/>
</dbReference>
<keyword evidence="3" id="KW-1185">Reference proteome</keyword>
<dbReference type="PROSITE" id="PS51186">
    <property type="entry name" value="GNAT"/>
    <property type="match status" value="1"/>
</dbReference>
<evidence type="ECO:0000259" key="1">
    <source>
        <dbReference type="PROSITE" id="PS51186"/>
    </source>
</evidence>